<evidence type="ECO:0000313" key="3">
    <source>
        <dbReference type="Proteomes" id="UP000060778"/>
    </source>
</evidence>
<keyword evidence="3" id="KW-1185">Reference proteome</keyword>
<evidence type="ECO:0000259" key="1">
    <source>
        <dbReference type="Pfam" id="PF22662"/>
    </source>
</evidence>
<dbReference type="Proteomes" id="UP000060778">
    <property type="component" value="Chromosome"/>
</dbReference>
<protein>
    <recommendedName>
        <fullName evidence="1">Csa3 N-terminal domain-containing protein</fullName>
    </recommendedName>
</protein>
<dbReference type="AlphaFoldDB" id="A0A0U3EDP5"/>
<dbReference type="EMBL" id="CP006867">
    <property type="protein sequence ID" value="ALU12563.1"/>
    <property type="molecule type" value="Genomic_DNA"/>
</dbReference>
<gene>
    <name evidence="2" type="ORF">EYM_05185</name>
</gene>
<evidence type="ECO:0000313" key="2">
    <source>
        <dbReference type="EMBL" id="ALU12563.1"/>
    </source>
</evidence>
<feature type="domain" description="Csa3 N-terminal" evidence="1">
    <location>
        <begin position="5"/>
        <end position="110"/>
    </location>
</feature>
<dbReference type="OrthoDB" id="385233at2157"/>
<accession>A0A0U3EDP5</accession>
<dbReference type="GeneID" id="30680421"/>
<dbReference type="Pfam" id="PF22662">
    <property type="entry name" value="Csa3_N"/>
    <property type="match status" value="1"/>
</dbReference>
<dbReference type="Gene3D" id="3.40.50.11700">
    <property type="match status" value="1"/>
</dbReference>
<name>A0A0U3EDP5_9CREN</name>
<dbReference type="RefSeq" id="WP_075049962.1">
    <property type="nucleotide sequence ID" value="NZ_CP006867.1"/>
</dbReference>
<organism evidence="2 3">
    <name type="scientific">Ignicoccus islandicus DSM 13165</name>
    <dbReference type="NCBI Taxonomy" id="940295"/>
    <lineage>
        <taxon>Archaea</taxon>
        <taxon>Thermoproteota</taxon>
        <taxon>Thermoprotei</taxon>
        <taxon>Desulfurococcales</taxon>
        <taxon>Desulfurococcaceae</taxon>
        <taxon>Ignicoccus</taxon>
    </lineage>
</organism>
<dbReference type="InterPro" id="IPR054588">
    <property type="entry name" value="Csa3_N"/>
</dbReference>
<proteinExistence type="predicted"/>
<dbReference type="KEGG" id="iis:EYM_05185"/>
<sequence>MRVHVVLGFDITFPVSCVSQLDNVGEVVIYVPDTPNPRSEEALKSFEEYLKEKNISFEIVRLNPCDYNGIFEVILKLSENDVICFGSGMRSLSLMLILACFVSSIPCYVKVLNEALGKCMDIKFPIQPLKREEAIALALALTKGSVSPQDLEEYGLGRKTSWKVLNKLVDQGLLIKVKKGQYKASSVPWRPRT</sequence>
<reference evidence="2 3" key="1">
    <citation type="submission" date="2013-11" db="EMBL/GenBank/DDBJ databases">
        <title>Comparative genomics of Ignicoccus.</title>
        <authorList>
            <person name="Podar M."/>
        </authorList>
    </citation>
    <scope>NUCLEOTIDE SEQUENCE [LARGE SCALE GENOMIC DNA]</scope>
    <source>
        <strain evidence="2 3">DSM 13165</strain>
    </source>
</reference>